<comment type="caution">
    <text evidence="1">The sequence shown here is derived from an EMBL/GenBank/DDBJ whole genome shotgun (WGS) entry which is preliminary data.</text>
</comment>
<protein>
    <submittedName>
        <fullName evidence="1">Uncharacterized protein</fullName>
    </submittedName>
</protein>
<gene>
    <name evidence="1" type="ORF">D9615_008806</name>
</gene>
<dbReference type="EMBL" id="JAACJP010000037">
    <property type="protein sequence ID" value="KAF5374152.1"/>
    <property type="molecule type" value="Genomic_DNA"/>
</dbReference>
<dbReference type="OrthoDB" id="2308815at2759"/>
<sequence>MTVLAAAKDAANDIWLSLALPECALSRLKFSSDPNSVINSSFRLGVAAQASIGLAGLSAAHFYALRTGVEQDVAVDARHAILQFHSEAWYTVDGHLPEG</sequence>
<organism evidence="1 2">
    <name type="scientific">Tricholomella constricta</name>
    <dbReference type="NCBI Taxonomy" id="117010"/>
    <lineage>
        <taxon>Eukaryota</taxon>
        <taxon>Fungi</taxon>
        <taxon>Dikarya</taxon>
        <taxon>Basidiomycota</taxon>
        <taxon>Agaricomycotina</taxon>
        <taxon>Agaricomycetes</taxon>
        <taxon>Agaricomycetidae</taxon>
        <taxon>Agaricales</taxon>
        <taxon>Tricholomatineae</taxon>
        <taxon>Lyophyllaceae</taxon>
        <taxon>Tricholomella</taxon>
    </lineage>
</organism>
<dbReference type="SUPFAM" id="SSF89796">
    <property type="entry name" value="CoA-transferase family III (CaiB/BaiF)"/>
    <property type="match status" value="1"/>
</dbReference>
<dbReference type="AlphaFoldDB" id="A0A8H5LYE7"/>
<dbReference type="InterPro" id="IPR023606">
    <property type="entry name" value="CoA-Trfase_III_dom_1_sf"/>
</dbReference>
<dbReference type="Proteomes" id="UP000565441">
    <property type="component" value="Unassembled WGS sequence"/>
</dbReference>
<accession>A0A8H5LYE7</accession>
<reference evidence="1 2" key="1">
    <citation type="journal article" date="2020" name="ISME J.">
        <title>Uncovering the hidden diversity of litter-decomposition mechanisms in mushroom-forming fungi.</title>
        <authorList>
            <person name="Floudas D."/>
            <person name="Bentzer J."/>
            <person name="Ahren D."/>
            <person name="Johansson T."/>
            <person name="Persson P."/>
            <person name="Tunlid A."/>
        </authorList>
    </citation>
    <scope>NUCLEOTIDE SEQUENCE [LARGE SCALE GENOMIC DNA]</scope>
    <source>
        <strain evidence="1 2">CBS 661.87</strain>
    </source>
</reference>
<keyword evidence="2" id="KW-1185">Reference proteome</keyword>
<proteinExistence type="predicted"/>
<name>A0A8H5LYE7_9AGAR</name>
<evidence type="ECO:0000313" key="2">
    <source>
        <dbReference type="Proteomes" id="UP000565441"/>
    </source>
</evidence>
<feature type="non-terminal residue" evidence="1">
    <location>
        <position position="1"/>
    </location>
</feature>
<evidence type="ECO:0000313" key="1">
    <source>
        <dbReference type="EMBL" id="KAF5374152.1"/>
    </source>
</evidence>